<feature type="compositionally biased region" description="Basic and acidic residues" evidence="1">
    <location>
        <begin position="16"/>
        <end position="25"/>
    </location>
</feature>
<evidence type="ECO:0000313" key="3">
    <source>
        <dbReference type="EMBL" id="KZP24910.1"/>
    </source>
</evidence>
<evidence type="ECO:0000256" key="1">
    <source>
        <dbReference type="SAM" id="MobiDB-lite"/>
    </source>
</evidence>
<keyword evidence="2" id="KW-1133">Transmembrane helix</keyword>
<dbReference type="AlphaFoldDB" id="A0A166NE32"/>
<feature type="transmembrane region" description="Helical" evidence="2">
    <location>
        <begin position="484"/>
        <end position="504"/>
    </location>
</feature>
<feature type="region of interest" description="Disordered" evidence="1">
    <location>
        <begin position="1"/>
        <end position="25"/>
    </location>
</feature>
<feature type="transmembrane region" description="Helical" evidence="2">
    <location>
        <begin position="150"/>
        <end position="173"/>
    </location>
</feature>
<name>A0A166NE32_9AGAM</name>
<keyword evidence="4" id="KW-1185">Reference proteome</keyword>
<accession>A0A166NE32</accession>
<protein>
    <submittedName>
        <fullName evidence="3">Uncharacterized protein</fullName>
    </submittedName>
</protein>
<reference evidence="3 4" key="1">
    <citation type="journal article" date="2016" name="Mol. Biol. Evol.">
        <title>Comparative Genomics of Early-Diverging Mushroom-Forming Fungi Provides Insights into the Origins of Lignocellulose Decay Capabilities.</title>
        <authorList>
            <person name="Nagy L.G."/>
            <person name="Riley R."/>
            <person name="Tritt A."/>
            <person name="Adam C."/>
            <person name="Daum C."/>
            <person name="Floudas D."/>
            <person name="Sun H."/>
            <person name="Yadav J.S."/>
            <person name="Pangilinan J."/>
            <person name="Larsson K.H."/>
            <person name="Matsuura K."/>
            <person name="Barry K."/>
            <person name="Labutti K."/>
            <person name="Kuo R."/>
            <person name="Ohm R.A."/>
            <person name="Bhattacharya S.S."/>
            <person name="Shirouzu T."/>
            <person name="Yoshinaga Y."/>
            <person name="Martin F.M."/>
            <person name="Grigoriev I.V."/>
            <person name="Hibbett D.S."/>
        </authorList>
    </citation>
    <scope>NUCLEOTIDE SEQUENCE [LARGE SCALE GENOMIC DNA]</scope>
    <source>
        <strain evidence="3 4">CBS 109695</strain>
    </source>
</reference>
<feature type="transmembrane region" description="Helical" evidence="2">
    <location>
        <begin position="194"/>
        <end position="214"/>
    </location>
</feature>
<evidence type="ECO:0000313" key="4">
    <source>
        <dbReference type="Proteomes" id="UP000076532"/>
    </source>
</evidence>
<dbReference type="STRING" id="436010.A0A166NE32"/>
<feature type="transmembrane region" description="Helical" evidence="2">
    <location>
        <begin position="370"/>
        <end position="393"/>
    </location>
</feature>
<keyword evidence="2" id="KW-0472">Membrane</keyword>
<gene>
    <name evidence="3" type="ORF">FIBSPDRAFT_856266</name>
</gene>
<keyword evidence="2" id="KW-0812">Transmembrane</keyword>
<dbReference type="Proteomes" id="UP000076532">
    <property type="component" value="Unassembled WGS sequence"/>
</dbReference>
<feature type="transmembrane region" description="Helical" evidence="2">
    <location>
        <begin position="34"/>
        <end position="56"/>
    </location>
</feature>
<feature type="transmembrane region" description="Helical" evidence="2">
    <location>
        <begin position="293"/>
        <end position="318"/>
    </location>
</feature>
<dbReference type="EMBL" id="KV417523">
    <property type="protein sequence ID" value="KZP24910.1"/>
    <property type="molecule type" value="Genomic_DNA"/>
</dbReference>
<dbReference type="OrthoDB" id="2688021at2759"/>
<proteinExistence type="predicted"/>
<organism evidence="3 4">
    <name type="scientific">Athelia psychrophila</name>
    <dbReference type="NCBI Taxonomy" id="1759441"/>
    <lineage>
        <taxon>Eukaryota</taxon>
        <taxon>Fungi</taxon>
        <taxon>Dikarya</taxon>
        <taxon>Basidiomycota</taxon>
        <taxon>Agaricomycotina</taxon>
        <taxon>Agaricomycetes</taxon>
        <taxon>Agaricomycetidae</taxon>
        <taxon>Atheliales</taxon>
        <taxon>Atheliaceae</taxon>
        <taxon>Athelia</taxon>
    </lineage>
</organism>
<sequence length="591" mass="64422">MSSVDSHLVPLLEPSSRADAEPEPEPKYESRKLAWLKLSASIVAAVGLMIGGIVLSRLKNKVAGSATVHSIIPLGNLITFHMGPVFTLAATIITEIIGSVHATALRSTLINERRLSPNAKYRLGFNTNSRLFVASNEGGWTNPNGQLMNALMALLLVISYAASALIVTPIQIFEGPDYNTIENRKATSGLAAPPIIIFGLSLFLQGIISLFGTYHCGPYWLDSTDLVFTTKQQIDNHTIVPRPHRCMRNVLQGKSTTYPLTTPDPHSIPDSLKPLARQPSAWNANPTAKKAAITLWSLIPVYAVWGAIVYALSVYVSTGVSKSGHIKSVGIGSAKPSDFSWAFVPNINTLSFGVAFMTTHPLEEASLPSMAWPSILLVFMAIQSGLTLTLHYCEVIINTTRDECVWRRAVGDKGVSTVQQGLLRGIIVKALGSWRGVFLLVTKYFCHWLFAQSFQITGVFAQPAEVLAESHFTGMEVIAHCAQVWYLSALLIGFATITTLIAIYKPRGPQPAAYGHFQTLADLIDEWPPVKSALDDKSPSVLYWGHKSGLDKDGICHAGTSDRRLPPVKMDYMYGGELDPKWPSTAKKESV</sequence>
<evidence type="ECO:0000256" key="2">
    <source>
        <dbReference type="SAM" id="Phobius"/>
    </source>
</evidence>